<evidence type="ECO:0000256" key="2">
    <source>
        <dbReference type="ARBA" id="ARBA00022553"/>
    </source>
</evidence>
<proteinExistence type="predicted"/>
<keyword evidence="5" id="KW-0598">Phosphotransferase system</keyword>
<evidence type="ECO:0000256" key="4">
    <source>
        <dbReference type="ARBA" id="ARBA00022679"/>
    </source>
</evidence>
<dbReference type="GO" id="GO:0016301">
    <property type="term" value="F:kinase activity"/>
    <property type="evidence" value="ECO:0007669"/>
    <property type="project" value="UniProtKB-KW"/>
</dbReference>
<evidence type="ECO:0000256" key="3">
    <source>
        <dbReference type="ARBA" id="ARBA00022597"/>
    </source>
</evidence>
<evidence type="ECO:0000256" key="6">
    <source>
        <dbReference type="ARBA" id="ARBA00022777"/>
    </source>
</evidence>
<keyword evidence="2" id="KW-0597">Phosphoprotein</keyword>
<evidence type="ECO:0000259" key="8">
    <source>
        <dbReference type="PROSITE" id="PS51100"/>
    </source>
</evidence>
<keyword evidence="3" id="KW-0762">Sugar transport</keyword>
<dbReference type="EMBL" id="AGEI01000032">
    <property type="protein sequence ID" value="EHR31920.1"/>
    <property type="molecule type" value="Genomic_DNA"/>
</dbReference>
<dbReference type="PANTHER" id="PTHR34581">
    <property type="entry name" value="PTS SYSTEM N,N'-DIACETYLCHITOBIOSE-SPECIFIC EIIB COMPONENT"/>
    <property type="match status" value="1"/>
</dbReference>
<evidence type="ECO:0000256" key="1">
    <source>
        <dbReference type="ARBA" id="ARBA00022448"/>
    </source>
</evidence>
<dbReference type="InterPro" id="IPR003501">
    <property type="entry name" value="PTS_EIIB_2/3"/>
</dbReference>
<sequence>MKNIILACAAGMSTSLLVTKMKKAAEAKNIDVKIEAYPVQEAKKIITSEKVDCVLLGPQVRFMLNQFKEEFPNENISVIDMRDYGLMNGENVLNTALKAMGE</sequence>
<dbReference type="GO" id="GO:0008982">
    <property type="term" value="F:protein-N(PI)-phosphohistidine-sugar phosphotransferase activity"/>
    <property type="evidence" value="ECO:0007669"/>
    <property type="project" value="InterPro"/>
</dbReference>
<dbReference type="Gene3D" id="3.40.50.2300">
    <property type="match status" value="1"/>
</dbReference>
<dbReference type="InterPro" id="IPR051819">
    <property type="entry name" value="PTS_sugar-specific_EIIB"/>
</dbReference>
<accession>H3NQX2</accession>
<keyword evidence="6" id="KW-0418">Kinase</keyword>
<protein>
    <submittedName>
        <fullName evidence="9">PTS system, lactose/cellobiose family IIB component</fullName>
    </submittedName>
</protein>
<organism evidence="9 10">
    <name type="scientific">Helcococcus kunzii ATCC 51366</name>
    <dbReference type="NCBI Taxonomy" id="883114"/>
    <lineage>
        <taxon>Bacteria</taxon>
        <taxon>Bacillati</taxon>
        <taxon>Bacillota</taxon>
        <taxon>Tissierellia</taxon>
        <taxon>Tissierellales</taxon>
        <taxon>Peptoniphilaceae</taxon>
        <taxon>Helcococcus</taxon>
    </lineage>
</organism>
<keyword evidence="10" id="KW-1185">Reference proteome</keyword>
<feature type="domain" description="PTS EIIB type-3" evidence="8">
    <location>
        <begin position="1"/>
        <end position="102"/>
    </location>
</feature>
<dbReference type="AlphaFoldDB" id="H3NQX2"/>
<reference evidence="9 10" key="1">
    <citation type="submission" date="2012-01" db="EMBL/GenBank/DDBJ databases">
        <title>The Genome Sequence of Helcococcus kunzii ATCC 51366.</title>
        <authorList>
            <consortium name="The Broad Institute Genome Sequencing Platform"/>
            <person name="Earl A."/>
            <person name="Ward D."/>
            <person name="Feldgarden M."/>
            <person name="Gevers D."/>
            <person name="Huys G."/>
            <person name="Young S.K."/>
            <person name="Zeng Q."/>
            <person name="Gargeya S."/>
            <person name="Fitzgerald M."/>
            <person name="Haas B."/>
            <person name="Abouelleil A."/>
            <person name="Alvarado L."/>
            <person name="Arachchi H.M."/>
            <person name="Berlin A."/>
            <person name="Chapman S.B."/>
            <person name="Gearin G."/>
            <person name="Goldberg J."/>
            <person name="Griggs A."/>
            <person name="Gujja S."/>
            <person name="Hansen M."/>
            <person name="Heiman D."/>
            <person name="Howarth C."/>
            <person name="Larimer J."/>
            <person name="Lui A."/>
            <person name="MacDonald P.J.P."/>
            <person name="McCowen C."/>
            <person name="Montmayeur A."/>
            <person name="Murphy C."/>
            <person name="Neiman D."/>
            <person name="Pearson M."/>
            <person name="Priest M."/>
            <person name="Roberts A."/>
            <person name="Saif S."/>
            <person name="Shea T."/>
            <person name="Sisk P."/>
            <person name="Stolte C."/>
            <person name="Sykes S."/>
            <person name="Wortman J."/>
            <person name="Nusbaum C."/>
            <person name="Birren B."/>
        </authorList>
    </citation>
    <scope>NUCLEOTIDE SEQUENCE [LARGE SCALE GENOMIC DNA]</scope>
    <source>
        <strain evidence="9 10">ATCC 51366</strain>
    </source>
</reference>
<evidence type="ECO:0000256" key="5">
    <source>
        <dbReference type="ARBA" id="ARBA00022683"/>
    </source>
</evidence>
<dbReference type="GeneID" id="96999876"/>
<dbReference type="PROSITE" id="PS51100">
    <property type="entry name" value="PTS_EIIB_TYPE_3"/>
    <property type="match status" value="1"/>
</dbReference>
<dbReference type="PANTHER" id="PTHR34581:SF2">
    <property type="entry name" value="PTS SYSTEM N,N'-DIACETYLCHITOBIOSE-SPECIFIC EIIB COMPONENT"/>
    <property type="match status" value="1"/>
</dbReference>
<dbReference type="InterPro" id="IPR013012">
    <property type="entry name" value="PTS_EIIB_3"/>
</dbReference>
<dbReference type="GO" id="GO:0009401">
    <property type="term" value="P:phosphoenolpyruvate-dependent sugar phosphotransferase system"/>
    <property type="evidence" value="ECO:0007669"/>
    <property type="project" value="UniProtKB-KW"/>
</dbReference>
<dbReference type="eggNOG" id="COG1440">
    <property type="taxonomic scope" value="Bacteria"/>
</dbReference>
<dbReference type="CDD" id="cd05564">
    <property type="entry name" value="PTS_IIB_chitobiose_lichenan"/>
    <property type="match status" value="1"/>
</dbReference>
<gene>
    <name evidence="9" type="ORF">HMPREF9709_01733</name>
</gene>
<evidence type="ECO:0000256" key="7">
    <source>
        <dbReference type="PROSITE-ProRule" id="PRU00423"/>
    </source>
</evidence>
<dbReference type="Proteomes" id="UP000004191">
    <property type="component" value="Unassembled WGS sequence"/>
</dbReference>
<dbReference type="Pfam" id="PF02302">
    <property type="entry name" value="PTS_IIB"/>
    <property type="match status" value="1"/>
</dbReference>
<name>H3NQX2_9FIRM</name>
<dbReference type="HOGENOM" id="CLU_147323_1_1_9"/>
<keyword evidence="4" id="KW-0808">Transferase</keyword>
<dbReference type="STRING" id="883114.HMPREF9709_01733"/>
<evidence type="ECO:0000313" key="9">
    <source>
        <dbReference type="EMBL" id="EHR31920.1"/>
    </source>
</evidence>
<evidence type="ECO:0000313" key="10">
    <source>
        <dbReference type="Proteomes" id="UP000004191"/>
    </source>
</evidence>
<dbReference type="SUPFAM" id="SSF52794">
    <property type="entry name" value="PTS system IIB component-like"/>
    <property type="match status" value="1"/>
</dbReference>
<keyword evidence="1" id="KW-0813">Transport</keyword>
<feature type="modified residue" description="Phosphocysteine; by EIIA" evidence="7">
    <location>
        <position position="8"/>
    </location>
</feature>
<dbReference type="InterPro" id="IPR036095">
    <property type="entry name" value="PTS_EIIB-like_sf"/>
</dbReference>
<dbReference type="RefSeq" id="WP_005399247.1">
    <property type="nucleotide sequence ID" value="NZ_JH601089.1"/>
</dbReference>
<dbReference type="PATRIC" id="fig|883114.3.peg.1730"/>
<comment type="caution">
    <text evidence="9">The sequence shown here is derived from an EMBL/GenBank/DDBJ whole genome shotgun (WGS) entry which is preliminary data.</text>
</comment>
<dbReference type="OrthoDB" id="9808134at2"/>